<name>A0ABS7FGL4_9NEIS</name>
<dbReference type="Proteomes" id="UP000711178">
    <property type="component" value="Unassembled WGS sequence"/>
</dbReference>
<evidence type="ECO:0008006" key="3">
    <source>
        <dbReference type="Google" id="ProtNLM"/>
    </source>
</evidence>
<reference evidence="1 2" key="1">
    <citation type="submission" date="2021-05" db="EMBL/GenBank/DDBJ databases">
        <title>Draft Whole Genome Sequencing Of Biosensor Chromobacterium violaceum Strain CV026 Reveals A Regulatory RNA In Chromobacterium violaceum Phenotype Regulatory Network.</title>
        <authorList>
            <person name="Hong K.W."/>
            <person name="Chan K.G."/>
            <person name="Chang C.-Y."/>
        </authorList>
    </citation>
    <scope>NUCLEOTIDE SEQUENCE [LARGE SCALE GENOMIC DNA]</scope>
    <source>
        <strain evidence="1 2">ATCC 31532</strain>
    </source>
</reference>
<evidence type="ECO:0000313" key="1">
    <source>
        <dbReference type="EMBL" id="MBW8288448.1"/>
    </source>
</evidence>
<accession>A0ABS7FGL4</accession>
<dbReference type="GeneID" id="89686208"/>
<dbReference type="RefSeq" id="WP_043577416.1">
    <property type="nucleotide sequence ID" value="NZ_CP142381.1"/>
</dbReference>
<organism evidence="1 2">
    <name type="scientific">Chromobacterium subtsugae</name>
    <dbReference type="NCBI Taxonomy" id="251747"/>
    <lineage>
        <taxon>Bacteria</taxon>
        <taxon>Pseudomonadati</taxon>
        <taxon>Pseudomonadota</taxon>
        <taxon>Betaproteobacteria</taxon>
        <taxon>Neisseriales</taxon>
        <taxon>Chromobacteriaceae</taxon>
        <taxon>Chromobacterium</taxon>
    </lineage>
</organism>
<sequence>MLSPDHAKADHQAVCRSANAIRHVFGPQNHWPPTDISFDENLADLRRYLAEFEQRQAFAYCLLTPDGKQYLGCLYLKPIKSRLENDWRKQSFQAQAFLWLSLGDNPLQEEQTLATLQNWLSRHWPLASIARPGRAPD</sequence>
<keyword evidence="2" id="KW-1185">Reference proteome</keyword>
<protein>
    <recommendedName>
        <fullName evidence="3">GNAT family acetyltransferase</fullName>
    </recommendedName>
</protein>
<dbReference type="EMBL" id="JAHDTB010000010">
    <property type="protein sequence ID" value="MBW8288448.1"/>
    <property type="molecule type" value="Genomic_DNA"/>
</dbReference>
<evidence type="ECO:0000313" key="2">
    <source>
        <dbReference type="Proteomes" id="UP000711178"/>
    </source>
</evidence>
<gene>
    <name evidence="1" type="ORF">KIF53_12500</name>
</gene>
<comment type="caution">
    <text evidence="1">The sequence shown here is derived from an EMBL/GenBank/DDBJ whole genome shotgun (WGS) entry which is preliminary data.</text>
</comment>
<proteinExistence type="predicted"/>